<feature type="domain" description="RING-type" evidence="6">
    <location>
        <begin position="67"/>
        <end position="102"/>
    </location>
</feature>
<sequence length="194" mass="21434">MRACFPFCPILLRSQPNDETRPVSPGPYSTRRNEGKKSGSFLLTQFSRDLNRRRVDFVPPVPALSHCSLCGLVPPRLHTSTSCPHVLCSHCLDNAQPNCPFDGLAWRPATINSETLHLVSKASVYCWNRSSGCSYVGCLLDMPGHYRKCSYYVTFCGVCGQNVRMKDLAVHARRSCNSAASFAVAEVHAICNGH</sequence>
<keyword evidence="2 4" id="KW-0863">Zinc-finger</keyword>
<dbReference type="SUPFAM" id="SSF49599">
    <property type="entry name" value="TRAF domain-like"/>
    <property type="match status" value="1"/>
</dbReference>
<reference evidence="7 8" key="1">
    <citation type="journal article" date="2020" name="Cell">
        <title>Large-Scale Comparative Analyses of Tick Genomes Elucidate Their Genetic Diversity and Vector Capacities.</title>
        <authorList>
            <consortium name="Tick Genome and Microbiome Consortium (TIGMIC)"/>
            <person name="Jia N."/>
            <person name="Wang J."/>
            <person name="Shi W."/>
            <person name="Du L."/>
            <person name="Sun Y."/>
            <person name="Zhan W."/>
            <person name="Jiang J.F."/>
            <person name="Wang Q."/>
            <person name="Zhang B."/>
            <person name="Ji P."/>
            <person name="Bell-Sakyi L."/>
            <person name="Cui X.M."/>
            <person name="Yuan T.T."/>
            <person name="Jiang B.G."/>
            <person name="Yang W.F."/>
            <person name="Lam T.T."/>
            <person name="Chang Q.C."/>
            <person name="Ding S.J."/>
            <person name="Wang X.J."/>
            <person name="Zhu J.G."/>
            <person name="Ruan X.D."/>
            <person name="Zhao L."/>
            <person name="Wei J.T."/>
            <person name="Ye R.Z."/>
            <person name="Que T.C."/>
            <person name="Du C.H."/>
            <person name="Zhou Y.H."/>
            <person name="Cheng J.X."/>
            <person name="Dai P.F."/>
            <person name="Guo W.B."/>
            <person name="Han X.H."/>
            <person name="Huang E.J."/>
            <person name="Li L.F."/>
            <person name="Wei W."/>
            <person name="Gao Y.C."/>
            <person name="Liu J.Z."/>
            <person name="Shao H.Z."/>
            <person name="Wang X."/>
            <person name="Wang C.C."/>
            <person name="Yang T.C."/>
            <person name="Huo Q.B."/>
            <person name="Li W."/>
            <person name="Chen H.Y."/>
            <person name="Chen S.E."/>
            <person name="Zhou L.G."/>
            <person name="Ni X.B."/>
            <person name="Tian J.H."/>
            <person name="Sheng Y."/>
            <person name="Liu T."/>
            <person name="Pan Y.S."/>
            <person name="Xia L.Y."/>
            <person name="Li J."/>
            <person name="Zhao F."/>
            <person name="Cao W.C."/>
        </authorList>
    </citation>
    <scope>NUCLEOTIDE SEQUENCE [LARGE SCALE GENOMIC DNA]</scope>
    <source>
        <strain evidence="7">HaeL-2018</strain>
    </source>
</reference>
<accession>A0A9J6G8H2</accession>
<dbReference type="GO" id="GO:0008270">
    <property type="term" value="F:zinc ion binding"/>
    <property type="evidence" value="ECO:0007669"/>
    <property type="project" value="UniProtKB-KW"/>
</dbReference>
<proteinExistence type="predicted"/>
<dbReference type="InterPro" id="IPR013083">
    <property type="entry name" value="Znf_RING/FYVE/PHD"/>
</dbReference>
<dbReference type="Gene3D" id="3.30.40.10">
    <property type="entry name" value="Zinc/RING finger domain, C3HC4 (zinc finger)"/>
    <property type="match status" value="1"/>
</dbReference>
<feature type="region of interest" description="Disordered" evidence="5">
    <location>
        <begin position="16"/>
        <end position="36"/>
    </location>
</feature>
<keyword evidence="8" id="KW-1185">Reference proteome</keyword>
<dbReference type="Proteomes" id="UP000821853">
    <property type="component" value="Chromosome 3"/>
</dbReference>
<dbReference type="OMA" id="WRPATIN"/>
<protein>
    <recommendedName>
        <fullName evidence="6">RING-type domain-containing protein</fullName>
    </recommendedName>
</protein>
<evidence type="ECO:0000313" key="8">
    <source>
        <dbReference type="Proteomes" id="UP000821853"/>
    </source>
</evidence>
<gene>
    <name evidence="7" type="ORF">HPB48_000788</name>
</gene>
<evidence type="ECO:0000256" key="3">
    <source>
        <dbReference type="ARBA" id="ARBA00022833"/>
    </source>
</evidence>
<evidence type="ECO:0000256" key="1">
    <source>
        <dbReference type="ARBA" id="ARBA00022723"/>
    </source>
</evidence>
<dbReference type="InterPro" id="IPR001841">
    <property type="entry name" value="Znf_RING"/>
</dbReference>
<evidence type="ECO:0000256" key="5">
    <source>
        <dbReference type="SAM" id="MobiDB-lite"/>
    </source>
</evidence>
<dbReference type="OrthoDB" id="4788989at2759"/>
<dbReference type="InterPro" id="IPR017907">
    <property type="entry name" value="Znf_RING_CS"/>
</dbReference>
<dbReference type="PROSITE" id="PS00518">
    <property type="entry name" value="ZF_RING_1"/>
    <property type="match status" value="1"/>
</dbReference>
<evidence type="ECO:0000259" key="6">
    <source>
        <dbReference type="PROSITE" id="PS50089"/>
    </source>
</evidence>
<dbReference type="AlphaFoldDB" id="A0A9J6G8H2"/>
<keyword evidence="1" id="KW-0479">Metal-binding</keyword>
<evidence type="ECO:0000256" key="4">
    <source>
        <dbReference type="PROSITE-ProRule" id="PRU00175"/>
    </source>
</evidence>
<keyword evidence="3" id="KW-0862">Zinc</keyword>
<evidence type="ECO:0000313" key="7">
    <source>
        <dbReference type="EMBL" id="KAH9371738.1"/>
    </source>
</evidence>
<organism evidence="7 8">
    <name type="scientific">Haemaphysalis longicornis</name>
    <name type="common">Bush tick</name>
    <dbReference type="NCBI Taxonomy" id="44386"/>
    <lineage>
        <taxon>Eukaryota</taxon>
        <taxon>Metazoa</taxon>
        <taxon>Ecdysozoa</taxon>
        <taxon>Arthropoda</taxon>
        <taxon>Chelicerata</taxon>
        <taxon>Arachnida</taxon>
        <taxon>Acari</taxon>
        <taxon>Parasitiformes</taxon>
        <taxon>Ixodida</taxon>
        <taxon>Ixodoidea</taxon>
        <taxon>Ixodidae</taxon>
        <taxon>Haemaphysalinae</taxon>
        <taxon>Haemaphysalis</taxon>
    </lineage>
</organism>
<dbReference type="VEuPathDB" id="VectorBase:HLOH_054966"/>
<evidence type="ECO:0000256" key="2">
    <source>
        <dbReference type="ARBA" id="ARBA00022771"/>
    </source>
</evidence>
<comment type="caution">
    <text evidence="7">The sequence shown here is derived from an EMBL/GenBank/DDBJ whole genome shotgun (WGS) entry which is preliminary data.</text>
</comment>
<dbReference type="PROSITE" id="PS50089">
    <property type="entry name" value="ZF_RING_2"/>
    <property type="match status" value="1"/>
</dbReference>
<dbReference type="EMBL" id="JABSTR010000005">
    <property type="protein sequence ID" value="KAH9371738.1"/>
    <property type="molecule type" value="Genomic_DNA"/>
</dbReference>
<name>A0A9J6G8H2_HAELO</name>